<name>A0A812LXM1_9DINO</name>
<keyword evidence="2" id="KW-1185">Reference proteome</keyword>
<sequence>MAAQDYRRAGLPAPVVDFGIYKATMFWRNEKSNRSLGKMAERYTVWLKLEDDTIVEDVIDWRAAGAGRNCYFFRDHPLALKLFVDDTQQWNHNQIEQEAWCEWLPRLPQHLTVLTDISDDVEVVCACKRAFHAGLTFYANLHMDKICLDEVTQQWIFIDLEIFQKVPPHFTFRIALQTAAKFLLRRTSLRFTPRAFQVFRSLAAEHIQGESTDMDIVSLRAKLDEANAVDATHGVAGTTDSEWEGVPATAQERLSAGCILAAQARPYVLPSCARIVQSACIMFRLDVL</sequence>
<dbReference type="AlphaFoldDB" id="A0A812LXM1"/>
<dbReference type="Proteomes" id="UP000604046">
    <property type="component" value="Unassembled WGS sequence"/>
</dbReference>
<evidence type="ECO:0000313" key="1">
    <source>
        <dbReference type="EMBL" id="CAE7254254.1"/>
    </source>
</evidence>
<dbReference type="EMBL" id="CAJNDS010001288">
    <property type="protein sequence ID" value="CAE7254254.1"/>
    <property type="molecule type" value="Genomic_DNA"/>
</dbReference>
<comment type="caution">
    <text evidence="1">The sequence shown here is derived from an EMBL/GenBank/DDBJ whole genome shotgun (WGS) entry which is preliminary data.</text>
</comment>
<evidence type="ECO:0000313" key="2">
    <source>
        <dbReference type="Proteomes" id="UP000604046"/>
    </source>
</evidence>
<reference evidence="1" key="1">
    <citation type="submission" date="2021-02" db="EMBL/GenBank/DDBJ databases">
        <authorList>
            <person name="Dougan E. K."/>
            <person name="Rhodes N."/>
            <person name="Thang M."/>
            <person name="Chan C."/>
        </authorList>
    </citation>
    <scope>NUCLEOTIDE SEQUENCE</scope>
</reference>
<gene>
    <name evidence="1" type="ORF">SNAT2548_LOCUS12839</name>
</gene>
<organism evidence="1 2">
    <name type="scientific">Symbiodinium natans</name>
    <dbReference type="NCBI Taxonomy" id="878477"/>
    <lineage>
        <taxon>Eukaryota</taxon>
        <taxon>Sar</taxon>
        <taxon>Alveolata</taxon>
        <taxon>Dinophyceae</taxon>
        <taxon>Suessiales</taxon>
        <taxon>Symbiodiniaceae</taxon>
        <taxon>Symbiodinium</taxon>
    </lineage>
</organism>
<proteinExistence type="predicted"/>
<accession>A0A812LXM1</accession>
<protein>
    <submittedName>
        <fullName evidence="1">Uncharacterized protein</fullName>
    </submittedName>
</protein>